<dbReference type="CDD" id="cd13530">
    <property type="entry name" value="PBP2_peptides_like"/>
    <property type="match status" value="1"/>
</dbReference>
<comment type="caution">
    <text evidence="8">The sequence shown here is derived from an EMBL/GenBank/DDBJ whole genome shotgun (WGS) entry which is preliminary data.</text>
</comment>
<dbReference type="InterPro" id="IPR001638">
    <property type="entry name" value="Solute-binding_3/MltF_N"/>
</dbReference>
<comment type="subcellular location">
    <subcellularLocation>
        <location evidence="1">Cell envelope</location>
    </subcellularLocation>
</comment>
<dbReference type="SMART" id="SM00079">
    <property type="entry name" value="PBPe"/>
    <property type="match status" value="1"/>
</dbReference>
<evidence type="ECO:0000259" key="6">
    <source>
        <dbReference type="SMART" id="SM00062"/>
    </source>
</evidence>
<dbReference type="Proteomes" id="UP000050509">
    <property type="component" value="Unassembled WGS sequence"/>
</dbReference>
<gene>
    <name evidence="8" type="ORF">SE17_03570</name>
</gene>
<evidence type="ECO:0000256" key="3">
    <source>
        <dbReference type="ARBA" id="ARBA00022729"/>
    </source>
</evidence>
<feature type="transmembrane region" description="Helical" evidence="5">
    <location>
        <begin position="21"/>
        <end position="41"/>
    </location>
</feature>
<accession>A0A0P9D9V6</accession>
<feature type="domain" description="Ionotropic glutamate receptor C-terminal" evidence="7">
    <location>
        <begin position="60"/>
        <end position="280"/>
    </location>
</feature>
<dbReference type="GO" id="GO:0030313">
    <property type="term" value="C:cell envelope"/>
    <property type="evidence" value="ECO:0007669"/>
    <property type="project" value="UniProtKB-SubCell"/>
</dbReference>
<keyword evidence="9" id="KW-1185">Reference proteome</keyword>
<keyword evidence="3" id="KW-0732">Signal</keyword>
<dbReference type="GO" id="GO:0016020">
    <property type="term" value="C:membrane"/>
    <property type="evidence" value="ECO:0007669"/>
    <property type="project" value="InterPro"/>
</dbReference>
<organism evidence="8 9">
    <name type="scientific">Kouleothrix aurantiaca</name>
    <dbReference type="NCBI Taxonomy" id="186479"/>
    <lineage>
        <taxon>Bacteria</taxon>
        <taxon>Bacillati</taxon>
        <taxon>Chloroflexota</taxon>
        <taxon>Chloroflexia</taxon>
        <taxon>Chloroflexales</taxon>
        <taxon>Roseiflexineae</taxon>
        <taxon>Roseiflexaceae</taxon>
        <taxon>Kouleothrix</taxon>
    </lineage>
</organism>
<dbReference type="InterPro" id="IPR001320">
    <property type="entry name" value="Iontro_rcpt_C"/>
</dbReference>
<name>A0A0P9D9V6_9CHLR</name>
<dbReference type="AlphaFoldDB" id="A0A0P9D9V6"/>
<dbReference type="Pfam" id="PF00497">
    <property type="entry name" value="SBP_bac_3"/>
    <property type="match status" value="1"/>
</dbReference>
<dbReference type="PANTHER" id="PTHR35936:SF17">
    <property type="entry name" value="ARGININE-BINDING EXTRACELLULAR PROTEIN ARTP"/>
    <property type="match status" value="1"/>
</dbReference>
<dbReference type="InterPro" id="IPR018313">
    <property type="entry name" value="SBP_3_CS"/>
</dbReference>
<protein>
    <submittedName>
        <fullName evidence="8">ABC transporter substrate-binding protein</fullName>
    </submittedName>
</protein>
<dbReference type="SUPFAM" id="SSF53850">
    <property type="entry name" value="Periplasmic binding protein-like II"/>
    <property type="match status" value="1"/>
</dbReference>
<evidence type="ECO:0000256" key="5">
    <source>
        <dbReference type="SAM" id="Phobius"/>
    </source>
</evidence>
<evidence type="ECO:0000256" key="2">
    <source>
        <dbReference type="ARBA" id="ARBA00010333"/>
    </source>
</evidence>
<dbReference type="Gene3D" id="3.40.190.10">
    <property type="entry name" value="Periplasmic binding protein-like II"/>
    <property type="match status" value="2"/>
</dbReference>
<evidence type="ECO:0000256" key="1">
    <source>
        <dbReference type="ARBA" id="ARBA00004196"/>
    </source>
</evidence>
<comment type="similarity">
    <text evidence="2 4">Belongs to the bacterial solute-binding protein 3 family.</text>
</comment>
<evidence type="ECO:0000313" key="9">
    <source>
        <dbReference type="Proteomes" id="UP000050509"/>
    </source>
</evidence>
<keyword evidence="5" id="KW-0472">Membrane</keyword>
<evidence type="ECO:0000259" key="7">
    <source>
        <dbReference type="SMART" id="SM00079"/>
    </source>
</evidence>
<dbReference type="PANTHER" id="PTHR35936">
    <property type="entry name" value="MEMBRANE-BOUND LYTIC MUREIN TRANSGLYCOSYLASE F"/>
    <property type="match status" value="1"/>
</dbReference>
<evidence type="ECO:0000256" key="4">
    <source>
        <dbReference type="RuleBase" id="RU003744"/>
    </source>
</evidence>
<sequence length="290" mass="31193">MRTQALDAWQSALRGWRRRDSMALLVLLIYGLIAAATQLGWQIGGQGPDPVWAAAQERGTLRVAVEFGYYPFSWLRNGEPSGYDIDLARAVAQELGLRAEFVPSNLDSIYDDLSTHKADIAASALPYAPEQGWRAGFSTFYFNAGLVLVVPQGAKIAGVEGLAGRRLGVALGTDADTYARQLAAAHPGVAVRSGYDTPAAAFADLRRGQLDAVIADNAAALIDLGHTPGLQTVGPALTLEPYAIAMPSEAYQVRDAVNRALENLRQEGFFERNGAAWFVQAPPRPANDRQ</sequence>
<dbReference type="EMBL" id="LJCR01000052">
    <property type="protein sequence ID" value="KPV54471.1"/>
    <property type="molecule type" value="Genomic_DNA"/>
</dbReference>
<feature type="domain" description="Solute-binding protein family 3/N-terminal" evidence="6">
    <location>
        <begin position="60"/>
        <end position="281"/>
    </location>
</feature>
<keyword evidence="5" id="KW-0812">Transmembrane</keyword>
<dbReference type="SMART" id="SM00062">
    <property type="entry name" value="PBPb"/>
    <property type="match status" value="1"/>
</dbReference>
<dbReference type="PROSITE" id="PS01039">
    <property type="entry name" value="SBP_BACTERIAL_3"/>
    <property type="match status" value="1"/>
</dbReference>
<reference evidence="8 9" key="1">
    <citation type="submission" date="2015-09" db="EMBL/GenBank/DDBJ databases">
        <title>Draft genome sequence of Kouleothrix aurantiaca JCM 19913.</title>
        <authorList>
            <person name="Hemp J."/>
        </authorList>
    </citation>
    <scope>NUCLEOTIDE SEQUENCE [LARGE SCALE GENOMIC DNA]</scope>
    <source>
        <strain evidence="8 9">COM-B</strain>
    </source>
</reference>
<keyword evidence="5" id="KW-1133">Transmembrane helix</keyword>
<dbReference type="GO" id="GO:0015276">
    <property type="term" value="F:ligand-gated monoatomic ion channel activity"/>
    <property type="evidence" value="ECO:0007669"/>
    <property type="project" value="InterPro"/>
</dbReference>
<proteinExistence type="inferred from homology"/>
<evidence type="ECO:0000313" key="8">
    <source>
        <dbReference type="EMBL" id="KPV54471.1"/>
    </source>
</evidence>